<evidence type="ECO:0000313" key="12">
    <source>
        <dbReference type="Proteomes" id="UP000030748"/>
    </source>
</evidence>
<dbReference type="InterPro" id="IPR013320">
    <property type="entry name" value="ConA-like_dom_sf"/>
</dbReference>
<evidence type="ECO:0000256" key="9">
    <source>
        <dbReference type="RuleBase" id="RU361120"/>
    </source>
</evidence>
<keyword evidence="9" id="KW-0052">Apoplast</keyword>
<keyword evidence="3" id="KW-1015">Disulfide bond</keyword>
<feature type="active site" description="Proton donor" evidence="7">
    <location>
        <position position="109"/>
    </location>
</feature>
<evidence type="ECO:0000256" key="6">
    <source>
        <dbReference type="ARBA" id="ARBA00038488"/>
    </source>
</evidence>
<keyword evidence="12" id="KW-1185">Reference proteome</keyword>
<name>A0A022QQM5_ERYGU</name>
<dbReference type="PIRSF" id="PIRSF005604">
    <property type="entry name" value="XET"/>
    <property type="match status" value="1"/>
</dbReference>
<dbReference type="InterPro" id="IPR010713">
    <property type="entry name" value="XET_C"/>
</dbReference>
<dbReference type="GO" id="GO:0009505">
    <property type="term" value="C:plant-type cell wall"/>
    <property type="evidence" value="ECO:0000318"/>
    <property type="project" value="GO_Central"/>
</dbReference>
<dbReference type="GO" id="GO:0048046">
    <property type="term" value="C:apoplast"/>
    <property type="evidence" value="ECO:0007669"/>
    <property type="project" value="UniProtKB-SubCell"/>
</dbReference>
<feature type="domain" description="GH16" evidence="10">
    <location>
        <begin position="25"/>
        <end position="219"/>
    </location>
</feature>
<dbReference type="CDD" id="cd02176">
    <property type="entry name" value="GH16_XET"/>
    <property type="match status" value="1"/>
</dbReference>
<organism evidence="11 12">
    <name type="scientific">Erythranthe guttata</name>
    <name type="common">Yellow monkey flower</name>
    <name type="synonym">Mimulus guttatus</name>
    <dbReference type="NCBI Taxonomy" id="4155"/>
    <lineage>
        <taxon>Eukaryota</taxon>
        <taxon>Viridiplantae</taxon>
        <taxon>Streptophyta</taxon>
        <taxon>Embryophyta</taxon>
        <taxon>Tracheophyta</taxon>
        <taxon>Spermatophyta</taxon>
        <taxon>Magnoliopsida</taxon>
        <taxon>eudicotyledons</taxon>
        <taxon>Gunneridae</taxon>
        <taxon>Pentapetalae</taxon>
        <taxon>asterids</taxon>
        <taxon>lamiids</taxon>
        <taxon>Lamiales</taxon>
        <taxon>Phrymaceae</taxon>
        <taxon>Erythranthe</taxon>
    </lineage>
</organism>
<keyword evidence="2 9" id="KW-0378">Hydrolase</keyword>
<evidence type="ECO:0000256" key="1">
    <source>
        <dbReference type="ARBA" id="ARBA00022679"/>
    </source>
</evidence>
<evidence type="ECO:0000256" key="7">
    <source>
        <dbReference type="PIRSR" id="PIRSR005604-1"/>
    </source>
</evidence>
<dbReference type="PANTHER" id="PTHR31062">
    <property type="entry name" value="XYLOGLUCAN ENDOTRANSGLUCOSYLASE/HYDROLASE PROTEIN 8-RELATED"/>
    <property type="match status" value="1"/>
</dbReference>
<keyword evidence="9" id="KW-0964">Secreted</keyword>
<dbReference type="GO" id="GO:0010411">
    <property type="term" value="P:xyloglucan metabolic process"/>
    <property type="evidence" value="ECO:0000318"/>
    <property type="project" value="GO_Central"/>
</dbReference>
<evidence type="ECO:0000256" key="4">
    <source>
        <dbReference type="ARBA" id="ARBA00023180"/>
    </source>
</evidence>
<gene>
    <name evidence="11" type="ORF">MIMGU_mgv1a011198mg</name>
</gene>
<keyword evidence="1 9" id="KW-0808">Transferase</keyword>
<feature type="active site" description="Nucleophile" evidence="7">
    <location>
        <position position="105"/>
    </location>
</feature>
<dbReference type="EMBL" id="KI631192">
    <property type="protein sequence ID" value="EYU29578.1"/>
    <property type="molecule type" value="Genomic_DNA"/>
</dbReference>
<dbReference type="eggNOG" id="ENOG502QQ71">
    <property type="taxonomic scope" value="Eukaryota"/>
</dbReference>
<proteinExistence type="inferred from homology"/>
<dbReference type="GO" id="GO:0009834">
    <property type="term" value="P:plant-type secondary cell wall biogenesis"/>
    <property type="evidence" value="ECO:0000318"/>
    <property type="project" value="GO_Central"/>
</dbReference>
<dbReference type="InterPro" id="IPR000757">
    <property type="entry name" value="Beta-glucanase-like"/>
</dbReference>
<protein>
    <recommendedName>
        <fullName evidence="9">Xyloglucan endotransglucosylase/hydrolase</fullName>
        <ecNumber evidence="9">2.4.1.207</ecNumber>
    </recommendedName>
</protein>
<evidence type="ECO:0000256" key="2">
    <source>
        <dbReference type="ARBA" id="ARBA00022801"/>
    </source>
</evidence>
<dbReference type="Pfam" id="PF06955">
    <property type="entry name" value="XET_C"/>
    <property type="match status" value="1"/>
</dbReference>
<dbReference type="GO" id="GO:0016762">
    <property type="term" value="F:xyloglucan:xyloglucosyl transferase activity"/>
    <property type="evidence" value="ECO:0000318"/>
    <property type="project" value="GO_Central"/>
</dbReference>
<sequence length="289" mass="32561">MDSSVIRVNGEMLKVFVIMAYLLAASSAGNFYQDVTITWGGPRGQILNGGQTLSLSLDNISGSGFESNYQFLYGRFDVQLKLIPGDSAGTVTTFFLSSQGTAHDEIDFEFLGNSSGQPYTVHTNVFAQGLGNREQQFKLWFDPTIDFHTYTIIWNSQRIIYMVDNIPIRVFTNYIANGVSYPTSQPMKVYASLWNADDWATQGGRVKTNWALAPFTATYRYYNADACMINGMTNSCNDGISRPWQTQGLDANGTNAIRWVQQNYMIYDYCTDFKRFPMGLPTECNLPRF</sequence>
<evidence type="ECO:0000256" key="8">
    <source>
        <dbReference type="PIRSR" id="PIRSR005604-2"/>
    </source>
</evidence>
<dbReference type="PROSITE" id="PS51762">
    <property type="entry name" value="GH16_2"/>
    <property type="match status" value="1"/>
</dbReference>
<evidence type="ECO:0000259" key="10">
    <source>
        <dbReference type="PROSITE" id="PS51762"/>
    </source>
</evidence>
<evidence type="ECO:0000256" key="3">
    <source>
        <dbReference type="ARBA" id="ARBA00023157"/>
    </source>
</evidence>
<dbReference type="STRING" id="4155.A0A022QQM5"/>
<dbReference type="Pfam" id="PF00722">
    <property type="entry name" value="Glyco_hydro_16"/>
    <property type="match status" value="1"/>
</dbReference>
<dbReference type="KEGG" id="egt:105966683"/>
<keyword evidence="9" id="KW-0961">Cell wall biogenesis/degradation</keyword>
<dbReference type="Gene3D" id="2.60.120.200">
    <property type="match status" value="1"/>
</dbReference>
<comment type="PTM">
    <text evidence="9">Contains at least one intrachain disulfide bond essential for its enzymatic activity.</text>
</comment>
<dbReference type="InterPro" id="IPR016455">
    <property type="entry name" value="XTH"/>
</dbReference>
<comment type="similarity">
    <text evidence="6">Belongs to the glycosyl hydrolase 16 family. XTH group 1 subfamily.</text>
</comment>
<dbReference type="OMA" id="DACMING"/>
<dbReference type="GO" id="GO:0071555">
    <property type="term" value="P:cell wall organization"/>
    <property type="evidence" value="ECO:0007669"/>
    <property type="project" value="UniProtKB-KW"/>
</dbReference>
<evidence type="ECO:0000313" key="11">
    <source>
        <dbReference type="EMBL" id="EYU29578.1"/>
    </source>
</evidence>
<dbReference type="AlphaFoldDB" id="A0A022QQM5"/>
<accession>A0A022QQM5</accession>
<keyword evidence="4" id="KW-0325">Glycoprotein</keyword>
<reference evidence="11 12" key="1">
    <citation type="journal article" date="2013" name="Proc. Natl. Acad. Sci. U.S.A.">
        <title>Fine-scale variation in meiotic recombination in Mimulus inferred from population shotgun sequencing.</title>
        <authorList>
            <person name="Hellsten U."/>
            <person name="Wright K.M."/>
            <person name="Jenkins J."/>
            <person name="Shu S."/>
            <person name="Yuan Y."/>
            <person name="Wessler S.R."/>
            <person name="Schmutz J."/>
            <person name="Willis J.H."/>
            <person name="Rokhsar D.S."/>
        </authorList>
    </citation>
    <scope>NUCLEOTIDE SEQUENCE [LARGE SCALE GENOMIC DNA]</scope>
    <source>
        <strain evidence="12">cv. DUN x IM62</strain>
    </source>
</reference>
<dbReference type="PhylomeDB" id="A0A022QQM5"/>
<keyword evidence="5 9" id="KW-0326">Glycosidase</keyword>
<keyword evidence="9" id="KW-0134">Cell wall</keyword>
<dbReference type="InterPro" id="IPR008263">
    <property type="entry name" value="GH16_AS"/>
</dbReference>
<evidence type="ECO:0000256" key="5">
    <source>
        <dbReference type="ARBA" id="ARBA00023295"/>
    </source>
</evidence>
<dbReference type="FunFam" id="2.60.120.200:FF:000025">
    <property type="entry name" value="Xyloglucan endotransglucosylase/hydrolase"/>
    <property type="match status" value="1"/>
</dbReference>
<comment type="function">
    <text evidence="9">Catalyzes xyloglucan endohydrolysis (XEH) and/or endotransglycosylation (XET). Cleaves and religates xyloglucan polymers, an essential constituent of the primary cell wall, and thereby participates in cell wall construction of growing tissues.</text>
</comment>
<dbReference type="GO" id="GO:0004553">
    <property type="term" value="F:hydrolase activity, hydrolyzing O-glycosyl compounds"/>
    <property type="evidence" value="ECO:0007669"/>
    <property type="project" value="InterPro"/>
</dbReference>
<dbReference type="SUPFAM" id="SSF49899">
    <property type="entry name" value="Concanavalin A-like lectins/glucanases"/>
    <property type="match status" value="1"/>
</dbReference>
<dbReference type="EC" id="2.4.1.207" evidence="9"/>
<dbReference type="Proteomes" id="UP000030748">
    <property type="component" value="Unassembled WGS sequence"/>
</dbReference>
<comment type="subcellular location">
    <subcellularLocation>
        <location evidence="9">Secreted</location>
        <location evidence="9">Cell wall</location>
    </subcellularLocation>
    <subcellularLocation>
        <location evidence="9">Secreted</location>
        <location evidence="9">Extracellular space</location>
        <location evidence="9">Apoplast</location>
    </subcellularLocation>
</comment>
<dbReference type="OrthoDB" id="4781at2759"/>
<dbReference type="InterPro" id="IPR044791">
    <property type="entry name" value="Beta-glucanase/XTH"/>
</dbReference>
<dbReference type="PROSITE" id="PS01034">
    <property type="entry name" value="GH16_1"/>
    <property type="match status" value="1"/>
</dbReference>
<feature type="glycosylation site" description="N-linked (GlcNAc...) asparagine" evidence="8">
    <location>
        <position position="113"/>
    </location>
</feature>